<evidence type="ECO:0000256" key="4">
    <source>
        <dbReference type="ARBA" id="ARBA00022449"/>
    </source>
</evidence>
<evidence type="ECO:0000313" key="12">
    <source>
        <dbReference type="EMBL" id="RDI48071.1"/>
    </source>
</evidence>
<dbReference type="AlphaFoldDB" id="A0A370GWZ2"/>
<feature type="transmembrane region" description="Helical" evidence="10">
    <location>
        <begin position="246"/>
        <end position="262"/>
    </location>
</feature>
<feature type="domain" description="RCK C-terminal" evidence="11">
    <location>
        <begin position="652"/>
        <end position="737"/>
    </location>
</feature>
<evidence type="ECO:0000256" key="7">
    <source>
        <dbReference type="ARBA" id="ARBA00022989"/>
    </source>
</evidence>
<keyword evidence="4" id="KW-0050">Antiport</keyword>
<feature type="transmembrane region" description="Helical" evidence="10">
    <location>
        <begin position="494"/>
        <end position="515"/>
    </location>
</feature>
<keyword evidence="5" id="KW-0633">Potassium transport</keyword>
<evidence type="ECO:0000256" key="6">
    <source>
        <dbReference type="ARBA" id="ARBA00022692"/>
    </source>
</evidence>
<proteinExistence type="inferred from homology"/>
<dbReference type="RefSeq" id="WP_114833550.1">
    <property type="nucleotide sequence ID" value="NZ_LR699114.1"/>
</dbReference>
<evidence type="ECO:0000313" key="13">
    <source>
        <dbReference type="Proteomes" id="UP000254720"/>
    </source>
</evidence>
<dbReference type="Proteomes" id="UP000254720">
    <property type="component" value="Unassembled WGS sequence"/>
</dbReference>
<feature type="transmembrane region" description="Helical" evidence="10">
    <location>
        <begin position="32"/>
        <end position="49"/>
    </location>
</feature>
<feature type="transmembrane region" description="Helical" evidence="10">
    <location>
        <begin position="61"/>
        <end position="80"/>
    </location>
</feature>
<dbReference type="GO" id="GO:0016020">
    <property type="term" value="C:membrane"/>
    <property type="evidence" value="ECO:0007669"/>
    <property type="project" value="UniProtKB-SubCell"/>
</dbReference>
<dbReference type="OrthoDB" id="3418949at2"/>
<feature type="transmembrane region" description="Helical" evidence="10">
    <location>
        <begin position="423"/>
        <end position="441"/>
    </location>
</feature>
<evidence type="ECO:0000256" key="10">
    <source>
        <dbReference type="SAM" id="Phobius"/>
    </source>
</evidence>
<feature type="transmembrane region" description="Helical" evidence="10">
    <location>
        <begin position="359"/>
        <end position="378"/>
    </location>
</feature>
<keyword evidence="13" id="KW-1185">Reference proteome</keyword>
<comment type="similarity">
    <text evidence="2">Belongs to the monovalent cation:proton antiporter 2 (CPA2) transporter (TC 2.A.37) family.</text>
</comment>
<feature type="transmembrane region" description="Helical" evidence="10">
    <location>
        <begin position="521"/>
        <end position="539"/>
    </location>
</feature>
<dbReference type="Gene3D" id="1.20.1530.20">
    <property type="match status" value="1"/>
</dbReference>
<name>A0A370GWZ2_9COXI</name>
<dbReference type="PANTHER" id="PTHR42751">
    <property type="entry name" value="SODIUM/HYDROGEN EXCHANGER FAMILY/TRKA DOMAIN PROTEIN"/>
    <property type="match status" value="1"/>
</dbReference>
<dbReference type="InterPro" id="IPR038770">
    <property type="entry name" value="Na+/solute_symporter_sf"/>
</dbReference>
<dbReference type="Pfam" id="PF02080">
    <property type="entry name" value="TrkA_C"/>
    <property type="match status" value="2"/>
</dbReference>
<keyword evidence="7 10" id="KW-1133">Transmembrane helix</keyword>
<protein>
    <submittedName>
        <fullName evidence="12">Transporter (CPA2 family)</fullName>
    </submittedName>
</protein>
<feature type="transmembrane region" description="Helical" evidence="10">
    <location>
        <begin position="6"/>
        <end position="25"/>
    </location>
</feature>
<feature type="transmembrane region" description="Helical" evidence="10">
    <location>
        <begin position="298"/>
        <end position="320"/>
    </location>
</feature>
<dbReference type="PROSITE" id="PS51202">
    <property type="entry name" value="RCK_C"/>
    <property type="match status" value="2"/>
</dbReference>
<evidence type="ECO:0000259" key="11">
    <source>
        <dbReference type="PROSITE" id="PS51202"/>
    </source>
</evidence>
<sequence>MHELAPLISDLTVMLGVAGIVTLLFQRIRQPVVLGYLVAGMIIGPYITPHGLVTDIANIKILSELGVIFLMFSLGLEFSFHKLTKVGFSALITGLFDVTMMILLGYGAGRLMGWDHNNCLFLGAMLAISSTTIIFKAVGELGLKTKRFAEVIFGVLIVEDLLAILLLVALSTVVVTKNVFSPEMLFATIKLILVVGAWFLAGYFLVPSLFRRLSSYISQETLTIVSVALCLFLVSIAAYFHYSTALGAFIMGSILAETVLVHRIETLITPIRDIFGAIFFISVGMLINPFMIAEQWKAVLLITLVLMAGKVTVISIGTFLTGQSIKSAVRSGFGMAQIGEFSFIIATLGTALNVIDEKLYPIIVAVSSITTFTTPYMIRLSGHIGLTLEKKLPERVKYFLDSYSAWVYRTQTRSSENSLLRSVTVRLILNGIIVAIVFTLINKFVYPEIFKVAIRKQNAKMLSELIAILLSSPFIWGMLFSYKRAVLPEYTKTTLNPVIFLVWLITLIEIVFLSVVFFHTWITTAAFITLVAVYFAVAYRHLEKSYQWFEGQLIGNIKKQPAKQSRYKELAPWDTHFVEMEVGDKSPFIGKMLGECLIRQRYGVNIVAIHRGHHTILAPRGEERILDNDKLIVLGNDEQIDLFKTQVTLSSSEHEQIDQLENFALKPLLLAKDHPLVGKSIRDSRIRENLKGLVVGIERGNNRILNPDPETVLAPDDLLLIVGEDESMRQFCLNTLS</sequence>
<comment type="subcellular location">
    <subcellularLocation>
        <location evidence="1">Membrane</location>
        <topology evidence="1">Multi-pass membrane protein</topology>
    </subcellularLocation>
</comment>
<comment type="caution">
    <text evidence="12">The sequence shown here is derived from an EMBL/GenBank/DDBJ whole genome shotgun (WGS) entry which is preliminary data.</text>
</comment>
<evidence type="ECO:0000256" key="5">
    <source>
        <dbReference type="ARBA" id="ARBA00022538"/>
    </source>
</evidence>
<feature type="domain" description="RCK C-terminal" evidence="11">
    <location>
        <begin position="565"/>
        <end position="649"/>
    </location>
</feature>
<dbReference type="Gene3D" id="3.30.70.1450">
    <property type="entry name" value="Regulator of K+ conductance, C-terminal domain"/>
    <property type="match status" value="2"/>
</dbReference>
<evidence type="ECO:0000256" key="9">
    <source>
        <dbReference type="ARBA" id="ARBA00023136"/>
    </source>
</evidence>
<keyword evidence="3" id="KW-0813">Transport</keyword>
<keyword evidence="5" id="KW-0630">Potassium</keyword>
<reference evidence="12 13" key="1">
    <citation type="submission" date="2018-07" db="EMBL/GenBank/DDBJ databases">
        <title>Genomic Encyclopedia of Type Strains, Phase IV (KMG-IV): sequencing the most valuable type-strain genomes for metagenomic binning, comparative biology and taxonomic classification.</title>
        <authorList>
            <person name="Goeker M."/>
        </authorList>
    </citation>
    <scope>NUCLEOTIDE SEQUENCE [LARGE SCALE GENOMIC DNA]</scope>
    <source>
        <strain evidence="12 13">DSM 16500</strain>
    </source>
</reference>
<gene>
    <name evidence="12" type="ORF">C8D86_10336</name>
</gene>
<feature type="transmembrane region" description="Helical" evidence="10">
    <location>
        <begin position="87"/>
        <end position="108"/>
    </location>
</feature>
<evidence type="ECO:0000256" key="2">
    <source>
        <dbReference type="ARBA" id="ARBA00005551"/>
    </source>
</evidence>
<feature type="transmembrane region" description="Helical" evidence="10">
    <location>
        <begin position="187"/>
        <end position="210"/>
    </location>
</feature>
<dbReference type="InterPro" id="IPR036721">
    <property type="entry name" value="RCK_C_sf"/>
</dbReference>
<dbReference type="PANTHER" id="PTHR42751:SF3">
    <property type="entry name" value="SODIUM_GLUTAMATE SYMPORTER"/>
    <property type="match status" value="1"/>
</dbReference>
<feature type="transmembrane region" description="Helical" evidence="10">
    <location>
        <begin position="222"/>
        <end position="240"/>
    </location>
</feature>
<dbReference type="GO" id="GO:0015297">
    <property type="term" value="F:antiporter activity"/>
    <property type="evidence" value="ECO:0007669"/>
    <property type="project" value="UniProtKB-KW"/>
</dbReference>
<dbReference type="EMBL" id="QQAX01000003">
    <property type="protein sequence ID" value="RDI48071.1"/>
    <property type="molecule type" value="Genomic_DNA"/>
</dbReference>
<dbReference type="InterPro" id="IPR006153">
    <property type="entry name" value="Cation/H_exchanger_TM"/>
</dbReference>
<feature type="transmembrane region" description="Helical" evidence="10">
    <location>
        <begin position="332"/>
        <end position="353"/>
    </location>
</feature>
<feature type="transmembrane region" description="Helical" evidence="10">
    <location>
        <begin position="274"/>
        <end position="292"/>
    </location>
</feature>
<feature type="transmembrane region" description="Helical" evidence="10">
    <location>
        <begin position="120"/>
        <end position="139"/>
    </location>
</feature>
<dbReference type="Pfam" id="PF00999">
    <property type="entry name" value="Na_H_Exchanger"/>
    <property type="match status" value="1"/>
</dbReference>
<feature type="transmembrane region" description="Helical" evidence="10">
    <location>
        <begin position="151"/>
        <end position="175"/>
    </location>
</feature>
<evidence type="ECO:0000256" key="1">
    <source>
        <dbReference type="ARBA" id="ARBA00004141"/>
    </source>
</evidence>
<dbReference type="GO" id="GO:1902600">
    <property type="term" value="P:proton transmembrane transport"/>
    <property type="evidence" value="ECO:0007669"/>
    <property type="project" value="InterPro"/>
</dbReference>
<keyword evidence="9 10" id="KW-0472">Membrane</keyword>
<dbReference type="GO" id="GO:0006813">
    <property type="term" value="P:potassium ion transport"/>
    <property type="evidence" value="ECO:0007669"/>
    <property type="project" value="UniProtKB-KW"/>
</dbReference>
<feature type="transmembrane region" description="Helical" evidence="10">
    <location>
        <begin position="461"/>
        <end position="482"/>
    </location>
</feature>
<dbReference type="SUPFAM" id="SSF116726">
    <property type="entry name" value="TrkA C-terminal domain-like"/>
    <property type="match status" value="2"/>
</dbReference>
<evidence type="ECO:0000256" key="3">
    <source>
        <dbReference type="ARBA" id="ARBA00022448"/>
    </source>
</evidence>
<keyword evidence="6 10" id="KW-0812">Transmembrane</keyword>
<keyword evidence="8" id="KW-0406">Ion transport</keyword>
<organism evidence="12 13">
    <name type="scientific">Aquicella lusitana</name>
    <dbReference type="NCBI Taxonomy" id="254246"/>
    <lineage>
        <taxon>Bacteria</taxon>
        <taxon>Pseudomonadati</taxon>
        <taxon>Pseudomonadota</taxon>
        <taxon>Gammaproteobacteria</taxon>
        <taxon>Legionellales</taxon>
        <taxon>Coxiellaceae</taxon>
        <taxon>Aquicella</taxon>
    </lineage>
</organism>
<dbReference type="InterPro" id="IPR006037">
    <property type="entry name" value="RCK_C"/>
</dbReference>
<evidence type="ECO:0000256" key="8">
    <source>
        <dbReference type="ARBA" id="ARBA00023065"/>
    </source>
</evidence>
<accession>A0A370GWZ2</accession>
<dbReference type="GO" id="GO:0008324">
    <property type="term" value="F:monoatomic cation transmembrane transporter activity"/>
    <property type="evidence" value="ECO:0007669"/>
    <property type="project" value="InterPro"/>
</dbReference>